<dbReference type="AlphaFoldDB" id="A0A3M7SK52"/>
<protein>
    <submittedName>
        <fullName evidence="3">Methyltransf 21 domain containing</fullName>
    </submittedName>
</protein>
<accession>A0A3M7SK52</accession>
<sequence>MMINNRTVFVYFMAVTYLCTHFFVTLTSLDFQTNSKLHGGKNVLNFRSKRLLNFNNEENLLNKLKRSSRIRLDILPNQSIQIDRPSPNKKYNLKSSSNFYSQILQDTILVALLNSSYLNSINASHDGLFVEAGAYDGETHSNTLYLEKNLNWTGLLIEPSAENYKNLLAVNRRSYSVNSCLSSTNQTDISSFIEAGPFGTTVQKSSASTYQVKCFPLAKILETFLDLIGKENKVVDYMSIDIEGNERSVIEHFDWNRFTFKLLNIEYNQDKELYKWIVDFMGKIGYKETVFDDVWYQDVYLAHQSIYDKLNLNKTKVSNYKNLN</sequence>
<organism evidence="3 4">
    <name type="scientific">Brachionus plicatilis</name>
    <name type="common">Marine rotifer</name>
    <name type="synonym">Brachionus muelleri</name>
    <dbReference type="NCBI Taxonomy" id="10195"/>
    <lineage>
        <taxon>Eukaryota</taxon>
        <taxon>Metazoa</taxon>
        <taxon>Spiralia</taxon>
        <taxon>Gnathifera</taxon>
        <taxon>Rotifera</taxon>
        <taxon>Eurotatoria</taxon>
        <taxon>Monogononta</taxon>
        <taxon>Pseudotrocha</taxon>
        <taxon>Ploima</taxon>
        <taxon>Brachionidae</taxon>
        <taxon>Brachionus</taxon>
    </lineage>
</organism>
<evidence type="ECO:0000259" key="2">
    <source>
        <dbReference type="Pfam" id="PF05050"/>
    </source>
</evidence>
<dbReference type="InterPro" id="IPR006342">
    <property type="entry name" value="FkbM_mtfrase"/>
</dbReference>
<dbReference type="Proteomes" id="UP000276133">
    <property type="component" value="Unassembled WGS sequence"/>
</dbReference>
<dbReference type="Pfam" id="PF05050">
    <property type="entry name" value="Methyltransf_21"/>
    <property type="match status" value="1"/>
</dbReference>
<dbReference type="InterPro" id="IPR029063">
    <property type="entry name" value="SAM-dependent_MTases_sf"/>
</dbReference>
<dbReference type="GO" id="GO:0006888">
    <property type="term" value="P:endoplasmic reticulum to Golgi vesicle-mediated transport"/>
    <property type="evidence" value="ECO:0007669"/>
    <property type="project" value="TreeGrafter"/>
</dbReference>
<keyword evidence="1" id="KW-0812">Transmembrane</keyword>
<dbReference type="GO" id="GO:0031902">
    <property type="term" value="C:late endosome membrane"/>
    <property type="evidence" value="ECO:0007669"/>
    <property type="project" value="TreeGrafter"/>
</dbReference>
<proteinExistence type="predicted"/>
<feature type="domain" description="Methyltransferase FkbM" evidence="2">
    <location>
        <begin position="132"/>
        <end position="287"/>
    </location>
</feature>
<dbReference type="PANTHER" id="PTHR34009:SF2">
    <property type="entry name" value="PROTEIN STAR"/>
    <property type="match status" value="1"/>
</dbReference>
<dbReference type="GO" id="GO:0005794">
    <property type="term" value="C:Golgi apparatus"/>
    <property type="evidence" value="ECO:0007669"/>
    <property type="project" value="TreeGrafter"/>
</dbReference>
<dbReference type="GO" id="GO:0016197">
    <property type="term" value="P:endosomal transport"/>
    <property type="evidence" value="ECO:0007669"/>
    <property type="project" value="TreeGrafter"/>
</dbReference>
<dbReference type="OrthoDB" id="6357215at2759"/>
<gene>
    <name evidence="3" type="ORF">BpHYR1_001360</name>
</gene>
<dbReference type="EMBL" id="REGN01001231">
    <property type="protein sequence ID" value="RNA36126.1"/>
    <property type="molecule type" value="Genomic_DNA"/>
</dbReference>
<comment type="caution">
    <text evidence="3">The sequence shown here is derived from an EMBL/GenBank/DDBJ whole genome shotgun (WGS) entry which is preliminary data.</text>
</comment>
<dbReference type="Gene3D" id="3.40.50.150">
    <property type="entry name" value="Vaccinia Virus protein VP39"/>
    <property type="match status" value="1"/>
</dbReference>
<evidence type="ECO:0000313" key="3">
    <source>
        <dbReference type="EMBL" id="RNA36126.1"/>
    </source>
</evidence>
<reference evidence="3 4" key="1">
    <citation type="journal article" date="2018" name="Sci. Rep.">
        <title>Genomic signatures of local adaptation to the degree of environmental predictability in rotifers.</title>
        <authorList>
            <person name="Franch-Gras L."/>
            <person name="Hahn C."/>
            <person name="Garcia-Roger E.M."/>
            <person name="Carmona M.J."/>
            <person name="Serra M."/>
            <person name="Gomez A."/>
        </authorList>
    </citation>
    <scope>NUCLEOTIDE SEQUENCE [LARGE SCALE GENOMIC DNA]</scope>
    <source>
        <strain evidence="3">HYR1</strain>
    </source>
</reference>
<keyword evidence="1" id="KW-0472">Membrane</keyword>
<name>A0A3M7SK52_BRAPC</name>
<keyword evidence="4" id="KW-1185">Reference proteome</keyword>
<dbReference type="GO" id="GO:0005789">
    <property type="term" value="C:endoplasmic reticulum membrane"/>
    <property type="evidence" value="ECO:0007669"/>
    <property type="project" value="TreeGrafter"/>
</dbReference>
<dbReference type="PANTHER" id="PTHR34009">
    <property type="entry name" value="PROTEIN STAR"/>
    <property type="match status" value="1"/>
</dbReference>
<dbReference type="InterPro" id="IPR053202">
    <property type="entry name" value="EGF_Rcpt_Signaling_Reg"/>
</dbReference>
<keyword evidence="1" id="KW-1133">Transmembrane helix</keyword>
<evidence type="ECO:0000256" key="1">
    <source>
        <dbReference type="SAM" id="Phobius"/>
    </source>
</evidence>
<feature type="transmembrane region" description="Helical" evidence="1">
    <location>
        <begin position="7"/>
        <end position="26"/>
    </location>
</feature>
<dbReference type="GO" id="GO:0005886">
    <property type="term" value="C:plasma membrane"/>
    <property type="evidence" value="ECO:0007669"/>
    <property type="project" value="TreeGrafter"/>
</dbReference>
<evidence type="ECO:0000313" key="4">
    <source>
        <dbReference type="Proteomes" id="UP000276133"/>
    </source>
</evidence>
<dbReference type="SUPFAM" id="SSF53335">
    <property type="entry name" value="S-adenosyl-L-methionine-dependent methyltransferases"/>
    <property type="match status" value="1"/>
</dbReference>